<feature type="signal peptide" evidence="1">
    <location>
        <begin position="1"/>
        <end position="18"/>
    </location>
</feature>
<feature type="chain" id="PRO_5019311123" description="Lipoprotein" evidence="1">
    <location>
        <begin position="19"/>
        <end position="143"/>
    </location>
</feature>
<proteinExistence type="predicted"/>
<sequence length="143" mass="16161">MKKIILFTLILGLVGCVAKPVKPLDANKLSTLREVCIERNSKVTIPSFENDLERAFIENGIKSKFYSDTKPTECQNRLTYSAQRSWDMAVYTSVIQLDLYDANGEQIAKVDWEQNPLALNKWRGTDGKVLDAVNKLLGKPKIN</sequence>
<name>A0A429K0Q5_9GAMM</name>
<reference evidence="2 3" key="1">
    <citation type="submission" date="2018-10" db="EMBL/GenBank/DDBJ databases">
        <title>GWAS and RNA-Seq identify cryptic mechanisms of antimicrobial resistance in Acinetobacter baumannii.</title>
        <authorList>
            <person name="Sahl J.W."/>
        </authorList>
    </citation>
    <scope>NUCLEOTIDE SEQUENCE [LARGE SCALE GENOMIC DNA]</scope>
    <source>
        <strain evidence="2 3">TG41018</strain>
    </source>
</reference>
<comment type="caution">
    <text evidence="2">The sequence shown here is derived from an EMBL/GenBank/DDBJ whole genome shotgun (WGS) entry which is preliminary data.</text>
</comment>
<protein>
    <recommendedName>
        <fullName evidence="4">Lipoprotein</fullName>
    </recommendedName>
</protein>
<gene>
    <name evidence="2" type="ORF">EA756_08540</name>
</gene>
<evidence type="ECO:0008006" key="4">
    <source>
        <dbReference type="Google" id="ProtNLM"/>
    </source>
</evidence>
<dbReference type="RefSeq" id="WP_125698854.1">
    <property type="nucleotide sequence ID" value="NZ_RFES01000005.1"/>
</dbReference>
<dbReference type="AlphaFoldDB" id="A0A429K0Q5"/>
<evidence type="ECO:0000256" key="1">
    <source>
        <dbReference type="SAM" id="SignalP"/>
    </source>
</evidence>
<evidence type="ECO:0000313" key="2">
    <source>
        <dbReference type="EMBL" id="RSO57532.1"/>
    </source>
</evidence>
<dbReference type="EMBL" id="RFES01000005">
    <property type="protein sequence ID" value="RSO57532.1"/>
    <property type="molecule type" value="Genomic_DNA"/>
</dbReference>
<keyword evidence="1" id="KW-0732">Signal</keyword>
<accession>A0A429K0Q5</accession>
<dbReference type="Proteomes" id="UP000276905">
    <property type="component" value="Unassembled WGS sequence"/>
</dbReference>
<dbReference type="NCBIfam" id="NF040519">
    <property type="entry name" value="Sbal_3080_fam"/>
    <property type="match status" value="1"/>
</dbReference>
<evidence type="ECO:0000313" key="3">
    <source>
        <dbReference type="Proteomes" id="UP000276905"/>
    </source>
</evidence>
<dbReference type="PROSITE" id="PS51257">
    <property type="entry name" value="PROKAR_LIPOPROTEIN"/>
    <property type="match status" value="1"/>
</dbReference>
<organism evidence="2 3">
    <name type="scientific">Acinetobacter lactucae</name>
    <dbReference type="NCBI Taxonomy" id="1785128"/>
    <lineage>
        <taxon>Bacteria</taxon>
        <taxon>Pseudomonadati</taxon>
        <taxon>Pseudomonadota</taxon>
        <taxon>Gammaproteobacteria</taxon>
        <taxon>Moraxellales</taxon>
        <taxon>Moraxellaceae</taxon>
        <taxon>Acinetobacter</taxon>
        <taxon>Acinetobacter calcoaceticus/baumannii complex</taxon>
    </lineage>
</organism>